<gene>
    <name evidence="1" type="ORF">PDENDC454_21414</name>
</gene>
<evidence type="ECO:0000313" key="1">
    <source>
        <dbReference type="EMBL" id="EHQ60201.1"/>
    </source>
</evidence>
<proteinExistence type="predicted"/>
<keyword evidence="2" id="KW-1185">Reference proteome</keyword>
<dbReference type="EMBL" id="AHKH01000080">
    <property type="protein sequence ID" value="EHQ60201.1"/>
    <property type="molecule type" value="Genomic_DNA"/>
</dbReference>
<dbReference type="RefSeq" id="WP_006678773.1">
    <property type="nucleotide sequence ID" value="NZ_AHKH01000080.1"/>
</dbReference>
<dbReference type="AlphaFoldDB" id="H3SL48"/>
<evidence type="ECO:0000313" key="2">
    <source>
        <dbReference type="Proteomes" id="UP000003900"/>
    </source>
</evidence>
<reference evidence="1 2" key="1">
    <citation type="journal article" date="2012" name="J. Bacteriol.">
        <title>Genome Sequence of the Pattern-Forming Social Bacterium Paenibacillus dendritiformis C454 Chiral Morphotype.</title>
        <authorList>
            <person name="Sirota-Madi A."/>
            <person name="Olender T."/>
            <person name="Helman Y."/>
            <person name="Brainis I."/>
            <person name="Finkelshtein A."/>
            <person name="Roth D."/>
            <person name="Hagai E."/>
            <person name="Leshkowitz D."/>
            <person name="Brodsky L."/>
            <person name="Galatenko V."/>
            <person name="Nikolaev V."/>
            <person name="Gutnick D.L."/>
            <person name="Lancet D."/>
            <person name="Ben-Jacob E."/>
        </authorList>
    </citation>
    <scope>NUCLEOTIDE SEQUENCE [LARGE SCALE GENOMIC DNA]</scope>
    <source>
        <strain evidence="1 2">C454</strain>
    </source>
</reference>
<protein>
    <submittedName>
        <fullName evidence="1">Uncharacterized protein</fullName>
    </submittedName>
</protein>
<sequence length="64" mass="7307">MVYNKSKLISGRIAIVAVPILEVIRQVILHIAAPQGMPDMQQRLAAPMGWMNPKVRRYDYDRAD</sequence>
<dbReference type="Proteomes" id="UP000003900">
    <property type="component" value="Unassembled WGS sequence"/>
</dbReference>
<organism evidence="1 2">
    <name type="scientific">Paenibacillus dendritiformis C454</name>
    <dbReference type="NCBI Taxonomy" id="1131935"/>
    <lineage>
        <taxon>Bacteria</taxon>
        <taxon>Bacillati</taxon>
        <taxon>Bacillota</taxon>
        <taxon>Bacilli</taxon>
        <taxon>Bacillales</taxon>
        <taxon>Paenibacillaceae</taxon>
        <taxon>Paenibacillus</taxon>
    </lineage>
</organism>
<dbReference type="STRING" id="1131935.PDENDC454_21414"/>
<comment type="caution">
    <text evidence="1">The sequence shown here is derived from an EMBL/GenBank/DDBJ whole genome shotgun (WGS) entry which is preliminary data.</text>
</comment>
<accession>H3SL48</accession>
<name>H3SL48_9BACL</name>